<dbReference type="AlphaFoldDB" id="A0AAV1RB52"/>
<comment type="caution">
    <text evidence="1">The sequence shown here is derived from an EMBL/GenBank/DDBJ whole genome shotgun (WGS) entry which is preliminary data.</text>
</comment>
<protein>
    <submittedName>
        <fullName evidence="1">Uncharacterized protein</fullName>
    </submittedName>
</protein>
<dbReference type="Proteomes" id="UP001314170">
    <property type="component" value="Unassembled WGS sequence"/>
</dbReference>
<gene>
    <name evidence="1" type="ORF">DCAF_LOCUS7981</name>
</gene>
<proteinExistence type="predicted"/>
<keyword evidence="2" id="KW-1185">Reference proteome</keyword>
<evidence type="ECO:0000313" key="1">
    <source>
        <dbReference type="EMBL" id="CAK7330485.1"/>
    </source>
</evidence>
<reference evidence="1 2" key="1">
    <citation type="submission" date="2024-01" db="EMBL/GenBank/DDBJ databases">
        <authorList>
            <person name="Waweru B."/>
        </authorList>
    </citation>
    <scope>NUCLEOTIDE SEQUENCE [LARGE SCALE GENOMIC DNA]</scope>
</reference>
<organism evidence="1 2">
    <name type="scientific">Dovyalis caffra</name>
    <dbReference type="NCBI Taxonomy" id="77055"/>
    <lineage>
        <taxon>Eukaryota</taxon>
        <taxon>Viridiplantae</taxon>
        <taxon>Streptophyta</taxon>
        <taxon>Embryophyta</taxon>
        <taxon>Tracheophyta</taxon>
        <taxon>Spermatophyta</taxon>
        <taxon>Magnoliopsida</taxon>
        <taxon>eudicotyledons</taxon>
        <taxon>Gunneridae</taxon>
        <taxon>Pentapetalae</taxon>
        <taxon>rosids</taxon>
        <taxon>fabids</taxon>
        <taxon>Malpighiales</taxon>
        <taxon>Salicaceae</taxon>
        <taxon>Flacourtieae</taxon>
        <taxon>Dovyalis</taxon>
    </lineage>
</organism>
<evidence type="ECO:0000313" key="2">
    <source>
        <dbReference type="Proteomes" id="UP001314170"/>
    </source>
</evidence>
<name>A0AAV1RB52_9ROSI</name>
<accession>A0AAV1RB52</accession>
<sequence length="72" mass="8062">MGEMGDHKKLLLWRPGVFGNAEEPGYQKLKVQDKKPSKWVLVDSEKFHMVAEKKVKKGQVIQDGVVAQLASA</sequence>
<dbReference type="EMBL" id="CAWUPB010000913">
    <property type="protein sequence ID" value="CAK7330485.1"/>
    <property type="molecule type" value="Genomic_DNA"/>
</dbReference>